<comment type="caution">
    <text evidence="1">The sequence shown here is derived from an EMBL/GenBank/DDBJ whole genome shotgun (WGS) entry which is preliminary data.</text>
</comment>
<gene>
    <name evidence="1" type="ORF">J2W83_001645</name>
</gene>
<keyword evidence="1" id="KW-0647">Proteasome</keyword>
<evidence type="ECO:0000313" key="2">
    <source>
        <dbReference type="Proteomes" id="UP001259587"/>
    </source>
</evidence>
<evidence type="ECO:0000313" key="1">
    <source>
        <dbReference type="EMBL" id="MDR6712050.1"/>
    </source>
</evidence>
<accession>A0ACC6K0R7</accession>
<reference evidence="1" key="1">
    <citation type="submission" date="2023-07" db="EMBL/GenBank/DDBJ databases">
        <title>Sorghum-associated microbial communities from plants grown in Nebraska, USA.</title>
        <authorList>
            <person name="Schachtman D."/>
        </authorList>
    </citation>
    <scope>NUCLEOTIDE SEQUENCE</scope>
    <source>
        <strain evidence="1">BE56</strain>
    </source>
</reference>
<dbReference type="EMBL" id="JAVDTH010000007">
    <property type="protein sequence ID" value="MDR6712050.1"/>
    <property type="molecule type" value="Genomic_DNA"/>
</dbReference>
<organism evidence="1 2">
    <name type="scientific">Pseudomonas hunanensis</name>
    <dbReference type="NCBI Taxonomy" id="1247546"/>
    <lineage>
        <taxon>Bacteria</taxon>
        <taxon>Pseudomonadati</taxon>
        <taxon>Pseudomonadota</taxon>
        <taxon>Gammaproteobacteria</taxon>
        <taxon>Pseudomonadales</taxon>
        <taxon>Pseudomonadaceae</taxon>
        <taxon>Pseudomonas</taxon>
    </lineage>
</organism>
<dbReference type="Proteomes" id="UP001259587">
    <property type="component" value="Unassembled WGS sequence"/>
</dbReference>
<proteinExistence type="predicted"/>
<keyword evidence="2" id="KW-1185">Reference proteome</keyword>
<protein>
    <submittedName>
        <fullName evidence="1">Proteasome lid subunit RPN8/RPN11</fullName>
    </submittedName>
</protein>
<sequence length="136" mass="15710">MPLRITRKALEQIRRQAAADHPIETCGVIAAACGSRLAERVIAMRNQAASPTWFSFDPREQLRVWRELDEHDEECRVIYHSHTASEAWPSRDDIAHALDPELHYLIVSTWPGARHPLRSFRIVDGRVFEEHLAIHE</sequence>
<name>A0ACC6K0R7_9PSED</name>